<keyword evidence="2" id="KW-1185">Reference proteome</keyword>
<name>A0ABW3BZH2_SPHXN</name>
<reference evidence="2" key="1">
    <citation type="journal article" date="2019" name="Int. J. Syst. Evol. Microbiol.">
        <title>The Global Catalogue of Microorganisms (GCM) 10K type strain sequencing project: providing services to taxonomists for standard genome sequencing and annotation.</title>
        <authorList>
            <consortium name="The Broad Institute Genomics Platform"/>
            <consortium name="The Broad Institute Genome Sequencing Center for Infectious Disease"/>
            <person name="Wu L."/>
            <person name="Ma J."/>
        </authorList>
    </citation>
    <scope>NUCLEOTIDE SEQUENCE [LARGE SCALE GENOMIC DNA]</scope>
    <source>
        <strain evidence="2">CCUG 52537</strain>
    </source>
</reference>
<dbReference type="Gene3D" id="3.40.630.10">
    <property type="entry name" value="Zn peptidases"/>
    <property type="match status" value="1"/>
</dbReference>
<dbReference type="SUPFAM" id="SSF53187">
    <property type="entry name" value="Zn-dependent exopeptidases"/>
    <property type="match status" value="1"/>
</dbReference>
<comment type="caution">
    <text evidence="1">The sequence shown here is derived from an EMBL/GenBank/DDBJ whole genome shotgun (WGS) entry which is preliminary data.</text>
</comment>
<gene>
    <name evidence="1" type="ORF">ACFQ00_00395</name>
</gene>
<organism evidence="1 2">
    <name type="scientific">Sphingosinicella xenopeptidilytica</name>
    <dbReference type="NCBI Taxonomy" id="364098"/>
    <lineage>
        <taxon>Bacteria</taxon>
        <taxon>Pseudomonadati</taxon>
        <taxon>Pseudomonadota</taxon>
        <taxon>Alphaproteobacteria</taxon>
        <taxon>Sphingomonadales</taxon>
        <taxon>Sphingosinicellaceae</taxon>
        <taxon>Sphingosinicella</taxon>
    </lineage>
</organism>
<protein>
    <submittedName>
        <fullName evidence="1">Uncharacterized protein</fullName>
    </submittedName>
</protein>
<sequence>MTAPQFVHAAVVHVDTTANASPITTDAYAVSGTGHTLIVVIDHERAHASSPLAITGITRGVQSFTRVNKGDLGSAATVDVADMWVLENAATGSAPLVVSHNGVTGSDIQIAVVEYDGGTPGAVSTPAYVPGSSAAVARFGITVPADARLVYLQVVTAAAGTWTGPSHGTSRLTATVGTGTGGGALAVADYAPASAETLTNVGYAFTPASGSWSNGSNHVVGLILEAAATDAGITPAAGALTHTAGTPLLDTGDLTPTVSRPPGGGDIDVAATVITDPLSAAPTIALFGDPESNNTVSGVKWEGFFAAVDLKQAGRTPTFTLDFSNWRQNTPPANNRLYWRYGSDIGDMTAWQPFESRSVSGSVLTVSNSAAFAEAVIQIANIPPVPYDELEDWLTTWAASGTMFRPQACADLGVAPAAPNAYAYYDFPDLVSPDGIEVGGTFAFAFGITNPAATGAKARLFHTWTHAGEWGGLRAMLRFAERLMSIEDTVHDALRDRFEHIFLLTNTAGMVGGMARGVVESGDIGDDPNRVWGSHPTDRDDVSDPILSIEASIALLVTEWGVNDAGLLNCAGQLAWHSHTSATAKFGAYKGGLSSAESAFMGHTETLYGTSLHDHGSSSAGSSTHFARVGTAGGFGVTFEWSYAWADFLSEIGASVDTIGPALVETLDAGWLGAALSPAAAAHAVHSGAAALVPRLAPAGAVLAHHGGAALLSLAGQIAAASGRHGHHAAASLLTAAGVVTGADASLPHRATRPVLSTGFIPPAASGAVLRVRPDTRVLSVGAA</sequence>
<accession>A0ABW3BZH2</accession>
<dbReference type="Proteomes" id="UP001597124">
    <property type="component" value="Unassembled WGS sequence"/>
</dbReference>
<proteinExistence type="predicted"/>
<evidence type="ECO:0000313" key="2">
    <source>
        <dbReference type="Proteomes" id="UP001597124"/>
    </source>
</evidence>
<evidence type="ECO:0000313" key="1">
    <source>
        <dbReference type="EMBL" id="MFD0846772.1"/>
    </source>
</evidence>
<dbReference type="EMBL" id="JBHTIK010000001">
    <property type="protein sequence ID" value="MFD0846772.1"/>
    <property type="molecule type" value="Genomic_DNA"/>
</dbReference>
<dbReference type="RefSeq" id="WP_381484601.1">
    <property type="nucleotide sequence ID" value="NZ_JBHTIK010000001.1"/>
</dbReference>